<reference evidence="1" key="1">
    <citation type="submission" date="2020-08" db="EMBL/GenBank/DDBJ databases">
        <title>Multicomponent nature underlies the extraordinary mechanical properties of spider dragline silk.</title>
        <authorList>
            <person name="Kono N."/>
            <person name="Nakamura H."/>
            <person name="Mori M."/>
            <person name="Yoshida Y."/>
            <person name="Ohtoshi R."/>
            <person name="Malay A.D."/>
            <person name="Moran D.A.P."/>
            <person name="Tomita M."/>
            <person name="Numata K."/>
            <person name="Arakawa K."/>
        </authorList>
    </citation>
    <scope>NUCLEOTIDE SEQUENCE</scope>
</reference>
<dbReference type="EMBL" id="BMAV01008686">
    <property type="protein sequence ID" value="GFY52419.1"/>
    <property type="molecule type" value="Genomic_DNA"/>
</dbReference>
<proteinExistence type="predicted"/>
<sequence length="95" mass="11104">MRKTYVKPLEEIKSKKRRNAICKISDFARSITVAAFRMETGHDCFDDTGIYNSPLCLLCKQRFEIDNDHLSNCSSLNEESLYSLYWRVRELTSSD</sequence>
<gene>
    <name evidence="1" type="ORF">TNIN_435091</name>
</gene>
<protein>
    <submittedName>
        <fullName evidence="1">Uncharacterized protein</fullName>
    </submittedName>
</protein>
<name>A0A8X6XFR9_9ARAC</name>
<evidence type="ECO:0000313" key="2">
    <source>
        <dbReference type="Proteomes" id="UP000886998"/>
    </source>
</evidence>
<dbReference type="AlphaFoldDB" id="A0A8X6XFR9"/>
<keyword evidence="2" id="KW-1185">Reference proteome</keyword>
<organism evidence="1 2">
    <name type="scientific">Trichonephila inaurata madagascariensis</name>
    <dbReference type="NCBI Taxonomy" id="2747483"/>
    <lineage>
        <taxon>Eukaryota</taxon>
        <taxon>Metazoa</taxon>
        <taxon>Ecdysozoa</taxon>
        <taxon>Arthropoda</taxon>
        <taxon>Chelicerata</taxon>
        <taxon>Arachnida</taxon>
        <taxon>Araneae</taxon>
        <taxon>Araneomorphae</taxon>
        <taxon>Entelegynae</taxon>
        <taxon>Araneoidea</taxon>
        <taxon>Nephilidae</taxon>
        <taxon>Trichonephila</taxon>
        <taxon>Trichonephila inaurata</taxon>
    </lineage>
</organism>
<accession>A0A8X6XFR9</accession>
<evidence type="ECO:0000313" key="1">
    <source>
        <dbReference type="EMBL" id="GFY52419.1"/>
    </source>
</evidence>
<comment type="caution">
    <text evidence="1">The sequence shown here is derived from an EMBL/GenBank/DDBJ whole genome shotgun (WGS) entry which is preliminary data.</text>
</comment>
<dbReference type="Proteomes" id="UP000886998">
    <property type="component" value="Unassembled WGS sequence"/>
</dbReference>